<keyword evidence="8 14" id="KW-0675">Receptor</keyword>
<evidence type="ECO:0000256" key="11">
    <source>
        <dbReference type="RuleBase" id="RU003357"/>
    </source>
</evidence>
<feature type="domain" description="TonB-dependent receptor plug" evidence="13">
    <location>
        <begin position="55"/>
        <end position="164"/>
    </location>
</feature>
<dbReference type="InterPro" id="IPR039426">
    <property type="entry name" value="TonB-dep_rcpt-like"/>
</dbReference>
<keyword evidence="5" id="KW-0732">Signal</keyword>
<comment type="similarity">
    <text evidence="10 11">Belongs to the TonB-dependent receptor family.</text>
</comment>
<evidence type="ECO:0000313" key="16">
    <source>
        <dbReference type="Proteomes" id="UP000443070"/>
    </source>
</evidence>
<evidence type="ECO:0000256" key="8">
    <source>
        <dbReference type="ARBA" id="ARBA00023170"/>
    </source>
</evidence>
<evidence type="ECO:0000313" key="17">
    <source>
        <dbReference type="Proteomes" id="UP000484547"/>
    </source>
</evidence>
<keyword evidence="6 11" id="KW-0798">TonB box</keyword>
<dbReference type="Pfam" id="PF07715">
    <property type="entry name" value="Plug"/>
    <property type="match status" value="1"/>
</dbReference>
<dbReference type="Proteomes" id="UP000484547">
    <property type="component" value="Unassembled WGS sequence"/>
</dbReference>
<evidence type="ECO:0000256" key="3">
    <source>
        <dbReference type="ARBA" id="ARBA00022452"/>
    </source>
</evidence>
<comment type="subcellular location">
    <subcellularLocation>
        <location evidence="1 10">Cell outer membrane</location>
        <topology evidence="1 10">Multi-pass membrane protein</topology>
    </subcellularLocation>
</comment>
<dbReference type="InterPro" id="IPR000531">
    <property type="entry name" value="Beta-barrel_TonB"/>
</dbReference>
<evidence type="ECO:0000256" key="5">
    <source>
        <dbReference type="ARBA" id="ARBA00022729"/>
    </source>
</evidence>
<evidence type="ECO:0000313" key="15">
    <source>
        <dbReference type="EMBL" id="MTU03993.1"/>
    </source>
</evidence>
<dbReference type="Gene3D" id="2.40.170.20">
    <property type="entry name" value="TonB-dependent receptor, beta-barrel domain"/>
    <property type="match status" value="1"/>
</dbReference>
<dbReference type="EMBL" id="WNBM01000003">
    <property type="protein sequence ID" value="MTT75931.1"/>
    <property type="molecule type" value="Genomic_DNA"/>
</dbReference>
<dbReference type="GO" id="GO:0009279">
    <property type="term" value="C:cell outer membrane"/>
    <property type="evidence" value="ECO:0007669"/>
    <property type="project" value="UniProtKB-SubCell"/>
</dbReference>
<dbReference type="OrthoDB" id="101167at2"/>
<feature type="domain" description="TonB-dependent receptor-like beta-barrel" evidence="12">
    <location>
        <begin position="189"/>
        <end position="595"/>
    </location>
</feature>
<evidence type="ECO:0000256" key="9">
    <source>
        <dbReference type="ARBA" id="ARBA00023237"/>
    </source>
</evidence>
<dbReference type="PANTHER" id="PTHR30069">
    <property type="entry name" value="TONB-DEPENDENT OUTER MEMBRANE RECEPTOR"/>
    <property type="match status" value="1"/>
</dbReference>
<dbReference type="Gene3D" id="2.170.130.10">
    <property type="entry name" value="TonB-dependent receptor, plug domain"/>
    <property type="match status" value="1"/>
</dbReference>
<reference evidence="16 17" key="1">
    <citation type="journal article" date="2019" name="Nat. Med.">
        <title>A library of human gut bacterial isolates paired with longitudinal multiomics data enables mechanistic microbiome research.</title>
        <authorList>
            <person name="Poyet M."/>
            <person name="Groussin M."/>
            <person name="Gibbons S.M."/>
            <person name="Avila-Pacheco J."/>
            <person name="Jiang X."/>
            <person name="Kearney S.M."/>
            <person name="Perrotta A.R."/>
            <person name="Berdy B."/>
            <person name="Zhao S."/>
            <person name="Lieberman T.D."/>
            <person name="Swanson P.K."/>
            <person name="Smith M."/>
            <person name="Roesemann S."/>
            <person name="Alexander J.E."/>
            <person name="Rich S.A."/>
            <person name="Livny J."/>
            <person name="Vlamakis H."/>
            <person name="Clish C."/>
            <person name="Bullock K."/>
            <person name="Deik A."/>
            <person name="Scott J."/>
            <person name="Pierce K.A."/>
            <person name="Xavier R.J."/>
            <person name="Alm E.J."/>
        </authorList>
    </citation>
    <scope>NUCLEOTIDE SEQUENCE [LARGE SCALE GENOMIC DNA]</scope>
    <source>
        <strain evidence="14 17">BIOML-A13</strain>
        <strain evidence="15 16">BIOML-A3</strain>
    </source>
</reference>
<evidence type="ECO:0000259" key="12">
    <source>
        <dbReference type="Pfam" id="PF00593"/>
    </source>
</evidence>
<sequence>MMKIKNKQFFNRKILMTLVVGTNVIWGGTAAYAEQPQKFTLDEYVVTATRTELSKKEVPQSVEVITKEDIQNIGATNVIDALRTATNVEIPEAAGVGHTLGIRGSGKNDVLVLLNGRRIPGEGYGQVSTNTYVLSRLNVNNIDRIEVLRGPSGALYGSEASAGVINIITKKPEKKSMTAGVATNSREMSNYYHFDSGKDGKLSAAFDANFTKVRYFKWDDANMSKYFGPTQNYSLDVDYEMDQNNSLNLYLDYENTNQQFKKFTSASGPFSYLGIYNVDRKSASLTYNGQNDNSNYMLSATYGELKKDVTSAMSANSVGSSKFNFWNIEARDTIRLDSNNRLTFGGEFRTDGRKDSSIDESSDQYSLFIHDELKLGEKLLLIPAVRYDHHDSFGSETSPNIGATYSFTEASRFKANYGEGYRAPSISELYGTYSNPNLRPEKSKGYELSYEQEFGDDTAVKLTYLKNKKTDAIAMDYSLAPNYQYMNIEKSSSEGVEFEIKHDLGNGFTVIGNYDYLDAMNDKTNTRLNYSARNTYTAKLMWTEPVKQEWNITAWNKWYSDYRADSEDHSINTFNFVVNKRWGDKYRAYAGIDNLFDKKITSMRYSGRLWRVGAEMTF</sequence>
<dbReference type="PROSITE" id="PS52016">
    <property type="entry name" value="TONB_DEPENDENT_REC_3"/>
    <property type="match status" value="1"/>
</dbReference>
<evidence type="ECO:0000256" key="1">
    <source>
        <dbReference type="ARBA" id="ARBA00004571"/>
    </source>
</evidence>
<dbReference type="InterPro" id="IPR036942">
    <property type="entry name" value="Beta-barrel_TonB_sf"/>
</dbReference>
<dbReference type="Proteomes" id="UP000443070">
    <property type="component" value="Unassembled WGS sequence"/>
</dbReference>
<dbReference type="PANTHER" id="PTHR30069:SF29">
    <property type="entry name" value="HEMOGLOBIN AND HEMOGLOBIN-HAPTOGLOBIN-BINDING PROTEIN 1-RELATED"/>
    <property type="match status" value="1"/>
</dbReference>
<keyword evidence="16" id="KW-1185">Reference proteome</keyword>
<keyword evidence="3 10" id="KW-1134">Transmembrane beta strand</keyword>
<dbReference type="CDD" id="cd01347">
    <property type="entry name" value="ligand_gated_channel"/>
    <property type="match status" value="1"/>
</dbReference>
<comment type="caution">
    <text evidence="14">The sequence shown here is derived from an EMBL/GenBank/DDBJ whole genome shotgun (WGS) entry which is preliminary data.</text>
</comment>
<gene>
    <name evidence="14" type="ORF">GMD11_06600</name>
    <name evidence="15" type="ORF">GMD18_06245</name>
</gene>
<evidence type="ECO:0000313" key="14">
    <source>
        <dbReference type="EMBL" id="MTT75931.1"/>
    </source>
</evidence>
<keyword evidence="9 10" id="KW-0998">Cell outer membrane</keyword>
<accession>A0A7X3BVU0</accession>
<evidence type="ECO:0000256" key="10">
    <source>
        <dbReference type="PROSITE-ProRule" id="PRU01360"/>
    </source>
</evidence>
<keyword evidence="7 10" id="KW-0472">Membrane</keyword>
<keyword evidence="4 10" id="KW-0812">Transmembrane</keyword>
<dbReference type="Pfam" id="PF00593">
    <property type="entry name" value="TonB_dep_Rec_b-barrel"/>
    <property type="match status" value="1"/>
</dbReference>
<evidence type="ECO:0000256" key="4">
    <source>
        <dbReference type="ARBA" id="ARBA00022692"/>
    </source>
</evidence>
<dbReference type="InterPro" id="IPR037066">
    <property type="entry name" value="Plug_dom_sf"/>
</dbReference>
<proteinExistence type="inferred from homology"/>
<dbReference type="GO" id="GO:0044718">
    <property type="term" value="P:siderophore transmembrane transport"/>
    <property type="evidence" value="ECO:0007669"/>
    <property type="project" value="TreeGrafter"/>
</dbReference>
<organism evidence="14 17">
    <name type="scientific">Phascolarctobacterium faecium</name>
    <dbReference type="NCBI Taxonomy" id="33025"/>
    <lineage>
        <taxon>Bacteria</taxon>
        <taxon>Bacillati</taxon>
        <taxon>Bacillota</taxon>
        <taxon>Negativicutes</taxon>
        <taxon>Acidaminococcales</taxon>
        <taxon>Acidaminococcaceae</taxon>
        <taxon>Phascolarctobacterium</taxon>
    </lineage>
</organism>
<dbReference type="RefSeq" id="WP_155163955.1">
    <property type="nucleotide sequence ID" value="NZ_WNBG01000003.1"/>
</dbReference>
<evidence type="ECO:0000256" key="7">
    <source>
        <dbReference type="ARBA" id="ARBA00023136"/>
    </source>
</evidence>
<dbReference type="InterPro" id="IPR012910">
    <property type="entry name" value="Plug_dom"/>
</dbReference>
<evidence type="ECO:0000256" key="6">
    <source>
        <dbReference type="ARBA" id="ARBA00023077"/>
    </source>
</evidence>
<dbReference type="SUPFAM" id="SSF56935">
    <property type="entry name" value="Porins"/>
    <property type="match status" value="1"/>
</dbReference>
<name>A0A7X3BVU0_9FIRM</name>
<dbReference type="GO" id="GO:0015344">
    <property type="term" value="F:siderophore uptake transmembrane transporter activity"/>
    <property type="evidence" value="ECO:0007669"/>
    <property type="project" value="TreeGrafter"/>
</dbReference>
<dbReference type="EMBL" id="WNBW01000003">
    <property type="protein sequence ID" value="MTU03993.1"/>
    <property type="molecule type" value="Genomic_DNA"/>
</dbReference>
<keyword evidence="2 10" id="KW-0813">Transport</keyword>
<evidence type="ECO:0000259" key="13">
    <source>
        <dbReference type="Pfam" id="PF07715"/>
    </source>
</evidence>
<protein>
    <submittedName>
        <fullName evidence="14">TonB-dependent receptor</fullName>
    </submittedName>
</protein>
<dbReference type="AlphaFoldDB" id="A0A7X3BVU0"/>
<evidence type="ECO:0000256" key="2">
    <source>
        <dbReference type="ARBA" id="ARBA00022448"/>
    </source>
</evidence>